<keyword evidence="9 16" id="KW-0521">NADP</keyword>
<dbReference type="SUPFAM" id="SSF55008">
    <property type="entry name" value="HMA, heavy metal-associated domain"/>
    <property type="match status" value="1"/>
</dbReference>
<dbReference type="GO" id="GO:0050787">
    <property type="term" value="P:detoxification of mercury ion"/>
    <property type="evidence" value="ECO:0007669"/>
    <property type="project" value="InterPro"/>
</dbReference>
<keyword evidence="6 16" id="KW-0285">Flavoprotein</keyword>
<dbReference type="PROSITE" id="PS50846">
    <property type="entry name" value="HMA_2"/>
    <property type="match status" value="1"/>
</dbReference>
<dbReference type="InterPro" id="IPR004099">
    <property type="entry name" value="Pyr_nucl-diS_OxRdtase_dimer"/>
</dbReference>
<comment type="cofactor">
    <cofactor evidence="16 17 19">
        <name>FAD</name>
        <dbReference type="ChEBI" id="CHEBI:57692"/>
    </cofactor>
    <text evidence="16 17 19">Binds 1 FAD per subunit.</text>
</comment>
<evidence type="ECO:0000256" key="13">
    <source>
        <dbReference type="ARBA" id="ARBA00023284"/>
    </source>
</evidence>
<evidence type="ECO:0000256" key="3">
    <source>
        <dbReference type="ARBA" id="ARBA00012661"/>
    </source>
</evidence>
<dbReference type="InterPro" id="IPR017969">
    <property type="entry name" value="Heavy-metal-associated_CS"/>
</dbReference>
<evidence type="ECO:0000256" key="19">
    <source>
        <dbReference type="RuleBase" id="RU361223"/>
    </source>
</evidence>
<keyword evidence="12" id="KW-1015">Disulfide bond</keyword>
<evidence type="ECO:0000256" key="11">
    <source>
        <dbReference type="ARBA" id="ARBA00023002"/>
    </source>
</evidence>
<evidence type="ECO:0000313" key="21">
    <source>
        <dbReference type="EMBL" id="SNZ12302.1"/>
    </source>
</evidence>
<keyword evidence="17" id="KW-0547">Nucleotide-binding</keyword>
<dbReference type="SUPFAM" id="SSF51905">
    <property type="entry name" value="FAD/NAD(P)-binding domain"/>
    <property type="match status" value="1"/>
</dbReference>
<evidence type="ECO:0000256" key="6">
    <source>
        <dbReference type="ARBA" id="ARBA00022630"/>
    </source>
</evidence>
<evidence type="ECO:0000256" key="9">
    <source>
        <dbReference type="ARBA" id="ARBA00022857"/>
    </source>
</evidence>
<dbReference type="Gene3D" id="3.30.390.30">
    <property type="match status" value="1"/>
</dbReference>
<dbReference type="InterPro" id="IPR021179">
    <property type="entry name" value="Mercury_reductase_MerA"/>
</dbReference>
<dbReference type="RefSeq" id="WP_096600775.1">
    <property type="nucleotide sequence ID" value="NZ_OBEN01000001.1"/>
</dbReference>
<dbReference type="PROSITE" id="PS00076">
    <property type="entry name" value="PYRIDINE_REDOX_1"/>
    <property type="match status" value="1"/>
</dbReference>
<dbReference type="PANTHER" id="PTHR43014:SF4">
    <property type="entry name" value="PYRIDINE NUCLEOTIDE-DISULFIDE OXIDOREDUCTASE RCLA-RELATED"/>
    <property type="match status" value="1"/>
</dbReference>
<dbReference type="CDD" id="cd00371">
    <property type="entry name" value="HMA"/>
    <property type="match status" value="1"/>
</dbReference>
<evidence type="ECO:0000256" key="10">
    <source>
        <dbReference type="ARBA" id="ARBA00022914"/>
    </source>
</evidence>
<feature type="binding site" evidence="17">
    <location>
        <position position="332"/>
    </location>
    <ligand>
        <name>NAD(+)</name>
        <dbReference type="ChEBI" id="CHEBI:57540"/>
    </ligand>
</feature>
<evidence type="ECO:0000256" key="8">
    <source>
        <dbReference type="ARBA" id="ARBA00022827"/>
    </source>
</evidence>
<evidence type="ECO:0000256" key="14">
    <source>
        <dbReference type="ARBA" id="ARBA00031725"/>
    </source>
</evidence>
<feature type="binding site" evidence="17">
    <location>
        <position position="265"/>
    </location>
    <ligand>
        <name>NAD(+)</name>
        <dbReference type="ChEBI" id="CHEBI:57540"/>
    </ligand>
</feature>
<dbReference type="InterPro" id="IPR001100">
    <property type="entry name" value="Pyr_nuc-diS_OxRdtase"/>
</dbReference>
<dbReference type="SUPFAM" id="SSF55424">
    <property type="entry name" value="FAD/NAD-linked reductases, dimerisation (C-terminal) domain"/>
    <property type="match status" value="1"/>
</dbReference>
<gene>
    <name evidence="19" type="primary">merA</name>
    <name evidence="21" type="ORF">SAMN06265353_0531</name>
</gene>
<dbReference type="GO" id="GO:0016668">
    <property type="term" value="F:oxidoreductase activity, acting on a sulfur group of donors, NAD(P) as acceptor"/>
    <property type="evidence" value="ECO:0007669"/>
    <property type="project" value="UniProtKB-UniRule"/>
</dbReference>
<dbReference type="InterPro" id="IPR023753">
    <property type="entry name" value="FAD/NAD-binding_dom"/>
</dbReference>
<dbReference type="Proteomes" id="UP000218627">
    <property type="component" value="Unassembled WGS sequence"/>
</dbReference>
<keyword evidence="10 16" id="KW-0476">Mercury</keyword>
<dbReference type="Pfam" id="PF02852">
    <property type="entry name" value="Pyr_redox_dim"/>
    <property type="match status" value="1"/>
</dbReference>
<dbReference type="GO" id="GO:0003955">
    <property type="term" value="F:NAD(P)H dehydrogenase (quinone) activity"/>
    <property type="evidence" value="ECO:0007669"/>
    <property type="project" value="TreeGrafter"/>
</dbReference>
<dbReference type="NCBIfam" id="TIGR02053">
    <property type="entry name" value="MerA"/>
    <property type="match status" value="1"/>
</dbReference>
<dbReference type="Gene3D" id="3.30.70.100">
    <property type="match status" value="1"/>
</dbReference>
<comment type="catalytic activity">
    <reaction evidence="15 16 19">
        <text>Hg + NADP(+) + H(+) = Hg(2+) + NADPH</text>
        <dbReference type="Rhea" id="RHEA:23856"/>
        <dbReference type="ChEBI" id="CHEBI:15378"/>
        <dbReference type="ChEBI" id="CHEBI:16170"/>
        <dbReference type="ChEBI" id="CHEBI:16793"/>
        <dbReference type="ChEBI" id="CHEBI:57783"/>
        <dbReference type="ChEBI" id="CHEBI:58349"/>
        <dbReference type="EC" id="1.16.1.1"/>
    </reaction>
</comment>
<accession>A0A285NS11</accession>
<evidence type="ECO:0000256" key="16">
    <source>
        <dbReference type="PIRNR" id="PIRNR000350"/>
    </source>
</evidence>
<dbReference type="PROSITE" id="PS01047">
    <property type="entry name" value="HMA_1"/>
    <property type="match status" value="1"/>
</dbReference>
<organism evidence="21 22">
    <name type="scientific">Hydrogenobacter hydrogenophilus</name>
    <dbReference type="NCBI Taxonomy" id="35835"/>
    <lineage>
        <taxon>Bacteria</taxon>
        <taxon>Pseudomonadati</taxon>
        <taxon>Aquificota</taxon>
        <taxon>Aquificia</taxon>
        <taxon>Aquificales</taxon>
        <taxon>Aquificaceae</taxon>
        <taxon>Hydrogenobacter</taxon>
    </lineage>
</organism>
<reference evidence="22" key="1">
    <citation type="submission" date="2017-09" db="EMBL/GenBank/DDBJ databases">
        <authorList>
            <person name="Varghese N."/>
            <person name="Submissions S."/>
        </authorList>
    </citation>
    <scope>NUCLEOTIDE SEQUENCE [LARGE SCALE GENOMIC DNA]</scope>
    <source>
        <strain evidence="22">DSM 2913</strain>
    </source>
</reference>
<feature type="binding site" evidence="17">
    <location>
        <position position="125"/>
    </location>
    <ligand>
        <name>FAD</name>
        <dbReference type="ChEBI" id="CHEBI:57692"/>
    </ligand>
</feature>
<name>A0A285NS11_9AQUI</name>
<evidence type="ECO:0000256" key="15">
    <source>
        <dbReference type="ARBA" id="ARBA00048984"/>
    </source>
</evidence>
<evidence type="ECO:0000256" key="2">
    <source>
        <dbReference type="ARBA" id="ARBA00011738"/>
    </source>
</evidence>
<dbReference type="InterPro" id="IPR036163">
    <property type="entry name" value="HMA_dom_sf"/>
</dbReference>
<evidence type="ECO:0000256" key="12">
    <source>
        <dbReference type="ARBA" id="ARBA00023157"/>
    </source>
</evidence>
<evidence type="ECO:0000256" key="18">
    <source>
        <dbReference type="PIRSR" id="PIRSR000350-4"/>
    </source>
</evidence>
<comment type="subunit">
    <text evidence="2 16 19">Homodimer.</text>
</comment>
<dbReference type="OrthoDB" id="9807946at2"/>
<evidence type="ECO:0000256" key="7">
    <source>
        <dbReference type="ARBA" id="ARBA00022723"/>
    </source>
</evidence>
<feature type="disulfide bond" description="Redox-active" evidence="18">
    <location>
        <begin position="116"/>
        <end position="121"/>
    </location>
</feature>
<evidence type="ECO:0000256" key="1">
    <source>
        <dbReference type="ARBA" id="ARBA00007532"/>
    </source>
</evidence>
<evidence type="ECO:0000256" key="5">
    <source>
        <dbReference type="ARBA" id="ARBA00022466"/>
    </source>
</evidence>
<dbReference type="GO" id="GO:0045340">
    <property type="term" value="F:mercury ion binding"/>
    <property type="evidence" value="ECO:0007669"/>
    <property type="project" value="InterPro"/>
</dbReference>
<dbReference type="FunFam" id="3.30.390.30:FF:000001">
    <property type="entry name" value="Dihydrolipoyl dehydrogenase"/>
    <property type="match status" value="1"/>
</dbReference>
<keyword evidence="13" id="KW-0676">Redox-active center</keyword>
<sequence>MIKLRITGMTCEHCAQTVKRALEGVEGVKHAKVYFPQGYAQVEGEAQVEKLIEAVKKAGYGAEPIEDVPEVYIPKREVYDLFVLGGGSAGFASAIKASELGAKVLVVENSVIGGTCLNRGCIPSKYFIEIANTIKVCAKEGRVDMKRIVEIKEKLLERLRKEKYWDVLDAYPTIEYRQQKGRFIANGKALIGDKEISFYKAVITTGSKPSIPPIENLNDVRYYTSDTIFDLDHLPEHLIIVGGGAIGLELGQAFLRLGSKVTLLEALSDIAMGEEPELRTKLRELLEREGMEILTSTKVLRVSKDGVHILLEVEHEKNKKVIKGTDLLIATGRTPNTKDIGLEIVGVKTDKRGFIEVNEFMQTTNGDIYSAGDCVGKFMLVTVAAMEGGIAAQNALLGNKKKVDYSSVPHAIFTDPELSSVGLKEEEAKGIGYDVDVRVLDFSKVPRAVLSFREEGLIKLVAEKKSGKILGLHILSPHGAELIHKGVLLVKYGLTLQEVIETVDVYPTLSEAIKLCAQSFFKDVSHLSCCAV</sequence>
<dbReference type="PRINTS" id="PR00411">
    <property type="entry name" value="PNDRDTASEI"/>
</dbReference>
<dbReference type="InterPro" id="IPR012999">
    <property type="entry name" value="Pyr_OxRdtase_I_AS"/>
</dbReference>
<keyword evidence="17" id="KW-0520">NAD</keyword>
<dbReference type="GO" id="GO:0050661">
    <property type="term" value="F:NADP binding"/>
    <property type="evidence" value="ECO:0007669"/>
    <property type="project" value="InterPro"/>
</dbReference>
<dbReference type="Gene3D" id="3.50.50.60">
    <property type="entry name" value="FAD/NAD(P)-binding domain"/>
    <property type="match status" value="2"/>
</dbReference>
<protein>
    <recommendedName>
        <fullName evidence="4 16">Mercuric reductase</fullName>
        <ecNumber evidence="3 16">1.16.1.1</ecNumber>
    </recommendedName>
    <alternativeName>
        <fullName evidence="14 16">Hg(II) reductase</fullName>
    </alternativeName>
</protein>
<dbReference type="InterPro" id="IPR006121">
    <property type="entry name" value="HMA_dom"/>
</dbReference>
<comment type="function">
    <text evidence="16">Resistance to Hg(2+) in bacteria appears to be governed by a specialized system which includes mercuric reductase. MerA protein is responsible for volatilizing mercury as Hg(0).</text>
</comment>
<dbReference type="EC" id="1.16.1.1" evidence="3 16"/>
<dbReference type="PANTHER" id="PTHR43014">
    <property type="entry name" value="MERCURIC REDUCTASE"/>
    <property type="match status" value="1"/>
</dbReference>
<comment type="similarity">
    <text evidence="1 16 19">Belongs to the class-I pyridine nucleotide-disulfide oxidoreductase family.</text>
</comment>
<evidence type="ECO:0000259" key="20">
    <source>
        <dbReference type="PROSITE" id="PS50846"/>
    </source>
</evidence>
<keyword evidence="11 16" id="KW-0560">Oxidoreductase</keyword>
<dbReference type="Pfam" id="PF07992">
    <property type="entry name" value="Pyr_redox_2"/>
    <property type="match status" value="1"/>
</dbReference>
<dbReference type="Pfam" id="PF00403">
    <property type="entry name" value="HMA"/>
    <property type="match status" value="1"/>
</dbReference>
<keyword evidence="8 16" id="KW-0274">FAD</keyword>
<keyword evidence="22" id="KW-1185">Reference proteome</keyword>
<keyword evidence="7 16" id="KW-0479">Metal-binding</keyword>
<feature type="binding site" evidence="17">
    <location>
        <position position="373"/>
    </location>
    <ligand>
        <name>FAD</name>
        <dbReference type="ChEBI" id="CHEBI:57692"/>
    </ligand>
</feature>
<evidence type="ECO:0000256" key="17">
    <source>
        <dbReference type="PIRSR" id="PIRSR000350-3"/>
    </source>
</evidence>
<dbReference type="InterPro" id="IPR016156">
    <property type="entry name" value="FAD/NAD-linked_Rdtase_dimer_sf"/>
</dbReference>
<feature type="domain" description="HMA" evidence="20">
    <location>
        <begin position="1"/>
        <end position="63"/>
    </location>
</feature>
<dbReference type="GO" id="GO:0050660">
    <property type="term" value="F:flavin adenine dinucleotide binding"/>
    <property type="evidence" value="ECO:0007669"/>
    <property type="project" value="UniProtKB-UniRule"/>
</dbReference>
<proteinExistence type="inferred from homology"/>
<dbReference type="EMBL" id="OBEN01000001">
    <property type="protein sequence ID" value="SNZ12302.1"/>
    <property type="molecule type" value="Genomic_DNA"/>
</dbReference>
<evidence type="ECO:0000256" key="4">
    <source>
        <dbReference type="ARBA" id="ARBA00014791"/>
    </source>
</evidence>
<dbReference type="GO" id="GO:0016152">
    <property type="term" value="F:mercury (II) reductase (NADP+) activity"/>
    <property type="evidence" value="ECO:0007669"/>
    <property type="project" value="UniProtKB-UniRule"/>
</dbReference>
<dbReference type="InterPro" id="IPR036188">
    <property type="entry name" value="FAD/NAD-bd_sf"/>
</dbReference>
<keyword evidence="5 16" id="KW-0475">Mercuric resistance</keyword>
<dbReference type="PRINTS" id="PR00368">
    <property type="entry name" value="FADPNR"/>
</dbReference>
<dbReference type="AlphaFoldDB" id="A0A285NS11"/>
<evidence type="ECO:0000313" key="22">
    <source>
        <dbReference type="Proteomes" id="UP000218627"/>
    </source>
</evidence>
<dbReference type="PIRSF" id="PIRSF000350">
    <property type="entry name" value="Mercury_reductase_MerA"/>
    <property type="match status" value="1"/>
</dbReference>
<feature type="binding site" evidence="17">
    <location>
        <begin position="205"/>
        <end position="207"/>
    </location>
    <ligand>
        <name>FAD</name>
        <dbReference type="ChEBI" id="CHEBI:57692"/>
    </ligand>
</feature>
<feature type="binding site" evidence="17">
    <location>
        <position position="181"/>
    </location>
    <ligand>
        <name>FAD</name>
        <dbReference type="ChEBI" id="CHEBI:57692"/>
    </ligand>
</feature>
<feature type="binding site" evidence="17">
    <location>
        <begin position="242"/>
        <end position="249"/>
    </location>
    <ligand>
        <name>NAD(+)</name>
        <dbReference type="ChEBI" id="CHEBI:57540"/>
    </ligand>
</feature>